<keyword evidence="5" id="KW-1185">Reference proteome</keyword>
<protein>
    <submittedName>
        <fullName evidence="4">Sorbitol-binding protein /mannitol-binding protein</fullName>
    </submittedName>
</protein>
<dbReference type="Proteomes" id="UP000245708">
    <property type="component" value="Unassembled WGS sequence"/>
</dbReference>
<dbReference type="PANTHER" id="PTHR43649">
    <property type="entry name" value="ARABINOSE-BINDING PROTEIN-RELATED"/>
    <property type="match status" value="1"/>
</dbReference>
<comment type="caution">
    <text evidence="4">The sequence shown here is derived from an EMBL/GenBank/DDBJ whole genome shotgun (WGS) entry which is preliminary data.</text>
</comment>
<dbReference type="CDD" id="cd13585">
    <property type="entry name" value="PBP2_TMBP_like"/>
    <property type="match status" value="1"/>
</dbReference>
<organism evidence="4 5">
    <name type="scientific">Roseicyclus mahoneyensis</name>
    <dbReference type="NCBI Taxonomy" id="164332"/>
    <lineage>
        <taxon>Bacteria</taxon>
        <taxon>Pseudomonadati</taxon>
        <taxon>Pseudomonadota</taxon>
        <taxon>Alphaproteobacteria</taxon>
        <taxon>Rhodobacterales</taxon>
        <taxon>Roseobacteraceae</taxon>
        <taxon>Roseicyclus</taxon>
    </lineage>
</organism>
<evidence type="ECO:0000313" key="5">
    <source>
        <dbReference type="Proteomes" id="UP000245708"/>
    </source>
</evidence>
<dbReference type="Pfam" id="PF01547">
    <property type="entry name" value="SBP_bac_1"/>
    <property type="match status" value="1"/>
</dbReference>
<dbReference type="PANTHER" id="PTHR43649:SF12">
    <property type="entry name" value="DIACETYLCHITOBIOSE BINDING PROTEIN DASA"/>
    <property type="match status" value="1"/>
</dbReference>
<keyword evidence="3" id="KW-0732">Signal</keyword>
<dbReference type="AlphaFoldDB" id="A0A316GQS1"/>
<dbReference type="InterPro" id="IPR050490">
    <property type="entry name" value="Bact_solute-bd_prot1"/>
</dbReference>
<comment type="similarity">
    <text evidence="2">Belongs to the bacterial solute-binding protein 1 family.</text>
</comment>
<dbReference type="RefSeq" id="WP_109664760.1">
    <property type="nucleotide sequence ID" value="NZ_QGGW01000001.1"/>
</dbReference>
<proteinExistence type="inferred from homology"/>
<evidence type="ECO:0000256" key="1">
    <source>
        <dbReference type="ARBA" id="ARBA00004418"/>
    </source>
</evidence>
<feature type="signal peptide" evidence="3">
    <location>
        <begin position="1"/>
        <end position="24"/>
    </location>
</feature>
<feature type="chain" id="PRO_5016277914" evidence="3">
    <location>
        <begin position="25"/>
        <end position="437"/>
    </location>
</feature>
<dbReference type="GO" id="GO:0042597">
    <property type="term" value="C:periplasmic space"/>
    <property type="evidence" value="ECO:0007669"/>
    <property type="project" value="UniProtKB-SubCell"/>
</dbReference>
<dbReference type="SUPFAM" id="SSF53850">
    <property type="entry name" value="Periplasmic binding protein-like II"/>
    <property type="match status" value="1"/>
</dbReference>
<name>A0A316GQS1_9RHOB</name>
<gene>
    <name evidence="4" type="ORF">C7455_101398</name>
</gene>
<dbReference type="InterPro" id="IPR006059">
    <property type="entry name" value="SBP"/>
</dbReference>
<dbReference type="Gene3D" id="3.40.190.10">
    <property type="entry name" value="Periplasmic binding protein-like II"/>
    <property type="match status" value="2"/>
</dbReference>
<evidence type="ECO:0000313" key="4">
    <source>
        <dbReference type="EMBL" id="PWK62372.1"/>
    </source>
</evidence>
<comment type="subcellular location">
    <subcellularLocation>
        <location evidence="1">Periplasm</location>
    </subcellularLocation>
</comment>
<accession>A0A316GQS1</accession>
<evidence type="ECO:0000256" key="3">
    <source>
        <dbReference type="SAM" id="SignalP"/>
    </source>
</evidence>
<evidence type="ECO:0000256" key="2">
    <source>
        <dbReference type="ARBA" id="ARBA00008520"/>
    </source>
</evidence>
<dbReference type="OrthoDB" id="9804061at2"/>
<reference evidence="4 5" key="1">
    <citation type="submission" date="2018-05" db="EMBL/GenBank/DDBJ databases">
        <title>Genomic Encyclopedia of Type Strains, Phase IV (KMG-IV): sequencing the most valuable type-strain genomes for metagenomic binning, comparative biology and taxonomic classification.</title>
        <authorList>
            <person name="Goeker M."/>
        </authorList>
    </citation>
    <scope>NUCLEOTIDE SEQUENCE [LARGE SCALE GENOMIC DNA]</scope>
    <source>
        <strain evidence="4 5">DSM 16097</strain>
    </source>
</reference>
<dbReference type="EMBL" id="QGGW01000001">
    <property type="protein sequence ID" value="PWK62372.1"/>
    <property type="molecule type" value="Genomic_DNA"/>
</dbReference>
<sequence>MSRMTALRASGALALCLVAAAATAQTTTLTIATVNNGDMIRMQGYTSQFTEQTGIAIEWVTLEENVLRQRVTTDITTNGGQFDIMTIGMYETPIWGANGWLVPLDGLSEAYDVDDILPAMRGGLSHEGTLYAAPFYGESSMVMYRTDLMEAAGLEMPEAPTWDDIRAAAEAMTDRANEVYGICLRGKPGWGEGGALITATANSFGARWFDEDWNAQFDTPEWEAALTFYVDLMNNFGPPGYATNGFNENLSLFQQGRCGMWIDATVAASFVTNPNDSSVADSVGFALAPDNGLGRRSNWLWAWALAIPAGTQQADAALQFIEWATSRDYIALVAENEGWANVPPGARTSLYETPDYQAVPFADMTLRSINAADPTNPTVDPVPYVGIQFVAIPEFAGIATEVSQEFAEVYAGQQTVQQALANAQALTNDAMEAAGYR</sequence>